<comment type="caution">
    <text evidence="6">The sequence shown here is derived from an EMBL/GenBank/DDBJ whole genome shotgun (WGS) entry which is preliminary data.</text>
</comment>
<dbReference type="InterPro" id="IPR010998">
    <property type="entry name" value="Integrase_recombinase_N"/>
</dbReference>
<dbReference type="EMBL" id="JMIX01000003">
    <property type="protein sequence ID" value="KEO98539.1"/>
    <property type="molecule type" value="Genomic_DNA"/>
</dbReference>
<keyword evidence="2" id="KW-0229">DNA integration</keyword>
<dbReference type="Pfam" id="PF22022">
    <property type="entry name" value="Phage_int_M"/>
    <property type="match status" value="1"/>
</dbReference>
<organism evidence="6 7">
    <name type="scientific">Erythrobacter litoralis</name>
    <dbReference type="NCBI Taxonomy" id="39960"/>
    <lineage>
        <taxon>Bacteria</taxon>
        <taxon>Pseudomonadati</taxon>
        <taxon>Pseudomonadota</taxon>
        <taxon>Alphaproteobacteria</taxon>
        <taxon>Sphingomonadales</taxon>
        <taxon>Erythrobacteraceae</taxon>
        <taxon>Erythrobacter/Porphyrobacter group</taxon>
        <taxon>Erythrobacter</taxon>
    </lineage>
</organism>
<feature type="domain" description="Tyr recombinase" evidence="5">
    <location>
        <begin position="203"/>
        <end position="406"/>
    </location>
</feature>
<gene>
    <name evidence="6" type="ORF">EH32_05355</name>
</gene>
<name>A0A074MYK4_9SPHN</name>
<evidence type="ECO:0000256" key="1">
    <source>
        <dbReference type="ARBA" id="ARBA00008857"/>
    </source>
</evidence>
<evidence type="ECO:0000256" key="2">
    <source>
        <dbReference type="ARBA" id="ARBA00022908"/>
    </source>
</evidence>
<protein>
    <recommendedName>
        <fullName evidence="5">Tyr recombinase domain-containing protein</fullName>
    </recommendedName>
</protein>
<keyword evidence="3" id="KW-0238">DNA-binding</keyword>
<dbReference type="GO" id="GO:0006310">
    <property type="term" value="P:DNA recombination"/>
    <property type="evidence" value="ECO:0007669"/>
    <property type="project" value="UniProtKB-KW"/>
</dbReference>
<dbReference type="CDD" id="cd00801">
    <property type="entry name" value="INT_P4_C"/>
    <property type="match status" value="1"/>
</dbReference>
<keyword evidence="4" id="KW-0233">DNA recombination</keyword>
<dbReference type="GO" id="GO:0003677">
    <property type="term" value="F:DNA binding"/>
    <property type="evidence" value="ECO:0007669"/>
    <property type="project" value="UniProtKB-KW"/>
</dbReference>
<sequence>MAKAILTDSKVRGLKAPKGKRLEVADTLVPGLRIRVTPSSKTWVLRQRAGGKVRTMTIGPFGNDAGEFTLAAARAKAVDMQATIAAGAVIAPANVRRANEGGERMADVIDTYMTRGTGRVKNPDSYRWMFDKYVIPHFGDWQLEAIKRRDLADYLDTIADRHGMTTSRRVGGLLKRLFKFAVSRDIIEADPAAALILPGAEVQRERTLTEAELRALWVATDPASRGNERNKAGRLAAHPSMFPWGAYFRLLLLTGQRRGEVAGMRWADIDLKARTWSLASTATKSARAHLVPLPPAAVALLEALPRLSATVDGKDVPSPYVLTTNGAAPISMFSKPKGWLDAAMRKALGDDLDHWRIHDLRRTVSTGLARLGVEPFVRRRVLNHALQGVDAIYDQFDYLEPKRAALDLWAAEVDRIVNGEPKAANVIKLEREA</sequence>
<evidence type="ECO:0000313" key="7">
    <source>
        <dbReference type="Proteomes" id="UP000027866"/>
    </source>
</evidence>
<dbReference type="InterPro" id="IPR011010">
    <property type="entry name" value="DNA_brk_join_enz"/>
</dbReference>
<dbReference type="Pfam" id="PF13356">
    <property type="entry name" value="Arm-DNA-bind_3"/>
    <property type="match status" value="1"/>
</dbReference>
<evidence type="ECO:0000259" key="5">
    <source>
        <dbReference type="PROSITE" id="PS51898"/>
    </source>
</evidence>
<dbReference type="Gene3D" id="1.10.150.130">
    <property type="match status" value="1"/>
</dbReference>
<dbReference type="Gene3D" id="3.30.160.390">
    <property type="entry name" value="Integrase, DNA-binding domain"/>
    <property type="match status" value="1"/>
</dbReference>
<dbReference type="Proteomes" id="UP000027866">
    <property type="component" value="Unassembled WGS sequence"/>
</dbReference>
<evidence type="ECO:0000313" key="6">
    <source>
        <dbReference type="EMBL" id="KEO98539.1"/>
    </source>
</evidence>
<comment type="similarity">
    <text evidence="1">Belongs to the 'phage' integrase family.</text>
</comment>
<dbReference type="RefSeq" id="WP_034900759.1">
    <property type="nucleotide sequence ID" value="NZ_CP017057.1"/>
</dbReference>
<dbReference type="InterPro" id="IPR038488">
    <property type="entry name" value="Integrase_DNA-bd_sf"/>
</dbReference>
<dbReference type="SUPFAM" id="SSF56349">
    <property type="entry name" value="DNA breaking-rejoining enzymes"/>
    <property type="match status" value="1"/>
</dbReference>
<proteinExistence type="inferred from homology"/>
<dbReference type="Gene3D" id="1.10.443.10">
    <property type="entry name" value="Intergrase catalytic core"/>
    <property type="match status" value="1"/>
</dbReference>
<dbReference type="InterPro" id="IPR025166">
    <property type="entry name" value="Integrase_DNA_bind_dom"/>
</dbReference>
<dbReference type="PROSITE" id="PS51898">
    <property type="entry name" value="TYR_RECOMBINASE"/>
    <property type="match status" value="1"/>
</dbReference>
<keyword evidence="7" id="KW-1185">Reference proteome</keyword>
<evidence type="ECO:0000256" key="4">
    <source>
        <dbReference type="ARBA" id="ARBA00023172"/>
    </source>
</evidence>
<dbReference type="InterPro" id="IPR050808">
    <property type="entry name" value="Phage_Integrase"/>
</dbReference>
<dbReference type="GO" id="GO:0015074">
    <property type="term" value="P:DNA integration"/>
    <property type="evidence" value="ECO:0007669"/>
    <property type="project" value="UniProtKB-KW"/>
</dbReference>
<dbReference type="Pfam" id="PF00589">
    <property type="entry name" value="Phage_integrase"/>
    <property type="match status" value="1"/>
</dbReference>
<dbReference type="InterPro" id="IPR002104">
    <property type="entry name" value="Integrase_catalytic"/>
</dbReference>
<dbReference type="PANTHER" id="PTHR30629">
    <property type="entry name" value="PROPHAGE INTEGRASE"/>
    <property type="match status" value="1"/>
</dbReference>
<dbReference type="PANTHER" id="PTHR30629:SF2">
    <property type="entry name" value="PROPHAGE INTEGRASE INTS-RELATED"/>
    <property type="match status" value="1"/>
</dbReference>
<evidence type="ECO:0000256" key="3">
    <source>
        <dbReference type="ARBA" id="ARBA00023125"/>
    </source>
</evidence>
<dbReference type="AlphaFoldDB" id="A0A074MYK4"/>
<accession>A0A074MYK4</accession>
<dbReference type="InterPro" id="IPR053876">
    <property type="entry name" value="Phage_int_M"/>
</dbReference>
<dbReference type="InterPro" id="IPR013762">
    <property type="entry name" value="Integrase-like_cat_sf"/>
</dbReference>
<dbReference type="OrthoDB" id="7615137at2"/>
<reference evidence="6 7" key="1">
    <citation type="submission" date="2014-04" db="EMBL/GenBank/DDBJ databases">
        <title>A comprehensive comparison of genomes of Erythrobacter spp. Strains.</title>
        <authorList>
            <person name="Zheng Q."/>
        </authorList>
    </citation>
    <scope>NUCLEOTIDE SEQUENCE [LARGE SCALE GENOMIC DNA]</scope>
    <source>
        <strain evidence="6 7">DSM 8509</strain>
    </source>
</reference>